<gene>
    <name evidence="1" type="ORF">DFR24_0668</name>
</gene>
<protein>
    <submittedName>
        <fullName evidence="1">Uncharacterized protein</fullName>
    </submittedName>
</protein>
<comment type="caution">
    <text evidence="1">The sequence shown here is derived from an EMBL/GenBank/DDBJ whole genome shotgun (WGS) entry which is preliminary data.</text>
</comment>
<name>A0A4R7PB60_9GAMM</name>
<dbReference type="EMBL" id="SOBT01000008">
    <property type="protein sequence ID" value="TDU31304.1"/>
    <property type="molecule type" value="Genomic_DNA"/>
</dbReference>
<dbReference type="AlphaFoldDB" id="A0A4R7PB60"/>
<organism evidence="1 2">
    <name type="scientific">Panacagrimonas perspica</name>
    <dbReference type="NCBI Taxonomy" id="381431"/>
    <lineage>
        <taxon>Bacteria</taxon>
        <taxon>Pseudomonadati</taxon>
        <taxon>Pseudomonadota</taxon>
        <taxon>Gammaproteobacteria</taxon>
        <taxon>Nevskiales</taxon>
        <taxon>Nevskiaceae</taxon>
        <taxon>Panacagrimonas</taxon>
    </lineage>
</organism>
<accession>A0A4R7PB60</accession>
<dbReference type="RefSeq" id="WP_133879902.1">
    <property type="nucleotide sequence ID" value="NZ_MWIN01000014.1"/>
</dbReference>
<keyword evidence="2" id="KW-1185">Reference proteome</keyword>
<sequence length="155" mass="17105">MDKSSDEMVMAWNGKTNVPTPARDVVQIRHAGIAIDMDHGTLVTPRLQRALFCQGVDRLPCKLLKIEPPGTLRLKTVLKERPDGTRFYAEELVPLKHWHLELEYPEPCIRTLAGPVSVWPVAVVNESDARDPYFADLPVADREAILAAVAGGANG</sequence>
<evidence type="ECO:0000313" key="1">
    <source>
        <dbReference type="EMBL" id="TDU31304.1"/>
    </source>
</evidence>
<reference evidence="1 2" key="1">
    <citation type="submission" date="2019-03" db="EMBL/GenBank/DDBJ databases">
        <title>Genomic Encyclopedia of Type Strains, Phase IV (KMG-IV): sequencing the most valuable type-strain genomes for metagenomic binning, comparative biology and taxonomic classification.</title>
        <authorList>
            <person name="Goeker M."/>
        </authorList>
    </citation>
    <scope>NUCLEOTIDE SEQUENCE [LARGE SCALE GENOMIC DNA]</scope>
    <source>
        <strain evidence="1 2">DSM 26377</strain>
    </source>
</reference>
<dbReference type="Proteomes" id="UP000295341">
    <property type="component" value="Unassembled WGS sequence"/>
</dbReference>
<proteinExistence type="predicted"/>
<evidence type="ECO:0000313" key="2">
    <source>
        <dbReference type="Proteomes" id="UP000295341"/>
    </source>
</evidence>